<evidence type="ECO:0000313" key="2">
    <source>
        <dbReference type="Proteomes" id="UP000248134"/>
    </source>
</evidence>
<reference evidence="1 2" key="1">
    <citation type="submission" date="2018-06" db="EMBL/GenBank/DDBJ databases">
        <title>Draft Whole-Genome Sequence of the purple photosynthetic bacterium Rhodospeudomonas palustris XCP.</title>
        <authorList>
            <person name="Rayyan A."/>
            <person name="Meyer T.E."/>
            <person name="Kyndt J.A."/>
        </authorList>
    </citation>
    <scope>NUCLEOTIDE SEQUENCE [LARGE SCALE GENOMIC DNA]</scope>
    <source>
        <strain evidence="1 2">XCP</strain>
    </source>
</reference>
<dbReference type="RefSeq" id="WP_110784259.1">
    <property type="nucleotide sequence ID" value="NZ_QKQS01000003.1"/>
</dbReference>
<comment type="caution">
    <text evidence="1">The sequence shown here is derived from an EMBL/GenBank/DDBJ whole genome shotgun (WGS) entry which is preliminary data.</text>
</comment>
<gene>
    <name evidence="1" type="ORF">DNX69_01495</name>
</gene>
<dbReference type="Proteomes" id="UP000248134">
    <property type="component" value="Unassembled WGS sequence"/>
</dbReference>
<accession>A0A323UKZ1</accession>
<name>A0A323UKZ1_RHOPL</name>
<evidence type="ECO:0000313" key="1">
    <source>
        <dbReference type="EMBL" id="PZA13762.1"/>
    </source>
</evidence>
<dbReference type="AlphaFoldDB" id="A0A323UKZ1"/>
<protein>
    <submittedName>
        <fullName evidence="1">Uncharacterized protein</fullName>
    </submittedName>
</protein>
<dbReference type="OrthoDB" id="7277765at2"/>
<proteinExistence type="predicted"/>
<sequence length="144" mass="15939">MTLGSERRAKAVARRVLRLLRRLKLEATLDGNGVHATIRQAAFDMGGMLAAIDEEIAAFQAERIHPKEVDEILAISSRERRRWTKDGRLPTSGHTSFRSGKNSVFLVLYPPARITALAHRPEQIEAWRRADAASAPGSNNISTA</sequence>
<dbReference type="EMBL" id="QKQS01000003">
    <property type="protein sequence ID" value="PZA13762.1"/>
    <property type="molecule type" value="Genomic_DNA"/>
</dbReference>
<organism evidence="1 2">
    <name type="scientific">Rhodopseudomonas palustris</name>
    <dbReference type="NCBI Taxonomy" id="1076"/>
    <lineage>
        <taxon>Bacteria</taxon>
        <taxon>Pseudomonadati</taxon>
        <taxon>Pseudomonadota</taxon>
        <taxon>Alphaproteobacteria</taxon>
        <taxon>Hyphomicrobiales</taxon>
        <taxon>Nitrobacteraceae</taxon>
        <taxon>Rhodopseudomonas</taxon>
    </lineage>
</organism>